<accession>A0A9J6CW56</accession>
<evidence type="ECO:0000313" key="3">
    <source>
        <dbReference type="Proteomes" id="UP000821866"/>
    </source>
</evidence>
<dbReference type="Pfam" id="PF08434">
    <property type="entry name" value="CLCA"/>
    <property type="match status" value="1"/>
</dbReference>
<evidence type="ECO:0000259" key="1">
    <source>
        <dbReference type="Pfam" id="PF08434"/>
    </source>
</evidence>
<organism evidence="2 3">
    <name type="scientific">Rhipicephalus microplus</name>
    <name type="common">Cattle tick</name>
    <name type="synonym">Boophilus microplus</name>
    <dbReference type="NCBI Taxonomy" id="6941"/>
    <lineage>
        <taxon>Eukaryota</taxon>
        <taxon>Metazoa</taxon>
        <taxon>Ecdysozoa</taxon>
        <taxon>Arthropoda</taxon>
        <taxon>Chelicerata</taxon>
        <taxon>Arachnida</taxon>
        <taxon>Acari</taxon>
        <taxon>Parasitiformes</taxon>
        <taxon>Ixodida</taxon>
        <taxon>Ixodoidea</taxon>
        <taxon>Ixodidae</taxon>
        <taxon>Rhipicephalinae</taxon>
        <taxon>Rhipicephalus</taxon>
        <taxon>Boophilus</taxon>
    </lineage>
</organism>
<comment type="caution">
    <text evidence="2">The sequence shown here is derived from an EMBL/GenBank/DDBJ whole genome shotgun (WGS) entry which is preliminary data.</text>
</comment>
<dbReference type="VEuPathDB" id="VectorBase:LOC119164850"/>
<feature type="domain" description="Calcium-activated chloride channel N-terminal" evidence="1">
    <location>
        <begin position="67"/>
        <end position="111"/>
    </location>
</feature>
<name>A0A9J6CW56_RHIMP</name>
<sequence length="146" mass="16517">MVVECSVVVRQLASGHKRRPKLDIAKRNSDRMCTRLQACAANEDVAETGMGFPHINYTHVLKPQPTLQVSQFCDSGKGSRQHNRFAPNKHNVMCKGKSTWEVISENEDFKKYGHFSFSSKPNIMFKLAYSFSGTTLHNCNGPMTRH</sequence>
<gene>
    <name evidence="2" type="ORF">HPB51_028719</name>
</gene>
<protein>
    <recommendedName>
        <fullName evidence="1">Calcium-activated chloride channel N-terminal domain-containing protein</fullName>
    </recommendedName>
</protein>
<dbReference type="AlphaFoldDB" id="A0A9J6CW56"/>
<dbReference type="InterPro" id="IPR013642">
    <property type="entry name" value="CLCA_N"/>
</dbReference>
<evidence type="ECO:0000313" key="2">
    <source>
        <dbReference type="EMBL" id="KAH7942596.1"/>
    </source>
</evidence>
<reference evidence="2" key="1">
    <citation type="journal article" date="2020" name="Cell">
        <title>Large-Scale Comparative Analyses of Tick Genomes Elucidate Their Genetic Diversity and Vector Capacities.</title>
        <authorList>
            <consortium name="Tick Genome and Microbiome Consortium (TIGMIC)"/>
            <person name="Jia N."/>
            <person name="Wang J."/>
            <person name="Shi W."/>
            <person name="Du L."/>
            <person name="Sun Y."/>
            <person name="Zhan W."/>
            <person name="Jiang J.F."/>
            <person name="Wang Q."/>
            <person name="Zhang B."/>
            <person name="Ji P."/>
            <person name="Bell-Sakyi L."/>
            <person name="Cui X.M."/>
            <person name="Yuan T.T."/>
            <person name="Jiang B.G."/>
            <person name="Yang W.F."/>
            <person name="Lam T.T."/>
            <person name="Chang Q.C."/>
            <person name="Ding S.J."/>
            <person name="Wang X.J."/>
            <person name="Zhu J.G."/>
            <person name="Ruan X.D."/>
            <person name="Zhao L."/>
            <person name="Wei J.T."/>
            <person name="Ye R.Z."/>
            <person name="Que T.C."/>
            <person name="Du C.H."/>
            <person name="Zhou Y.H."/>
            <person name="Cheng J.X."/>
            <person name="Dai P.F."/>
            <person name="Guo W.B."/>
            <person name="Han X.H."/>
            <person name="Huang E.J."/>
            <person name="Li L.F."/>
            <person name="Wei W."/>
            <person name="Gao Y.C."/>
            <person name="Liu J.Z."/>
            <person name="Shao H.Z."/>
            <person name="Wang X."/>
            <person name="Wang C.C."/>
            <person name="Yang T.C."/>
            <person name="Huo Q.B."/>
            <person name="Li W."/>
            <person name="Chen H.Y."/>
            <person name="Chen S.E."/>
            <person name="Zhou L.G."/>
            <person name="Ni X.B."/>
            <person name="Tian J.H."/>
            <person name="Sheng Y."/>
            <person name="Liu T."/>
            <person name="Pan Y.S."/>
            <person name="Xia L.Y."/>
            <person name="Li J."/>
            <person name="Zhao F."/>
            <person name="Cao W.C."/>
        </authorList>
    </citation>
    <scope>NUCLEOTIDE SEQUENCE</scope>
    <source>
        <strain evidence="2">Rmic-2018</strain>
    </source>
</reference>
<proteinExistence type="predicted"/>
<keyword evidence="3" id="KW-1185">Reference proteome</keyword>
<reference evidence="2" key="2">
    <citation type="submission" date="2021-09" db="EMBL/GenBank/DDBJ databases">
        <authorList>
            <person name="Jia N."/>
            <person name="Wang J."/>
            <person name="Shi W."/>
            <person name="Du L."/>
            <person name="Sun Y."/>
            <person name="Zhan W."/>
            <person name="Jiang J."/>
            <person name="Wang Q."/>
            <person name="Zhang B."/>
            <person name="Ji P."/>
            <person name="Sakyi L.B."/>
            <person name="Cui X."/>
            <person name="Yuan T."/>
            <person name="Jiang B."/>
            <person name="Yang W."/>
            <person name="Lam T.T.-Y."/>
            <person name="Chang Q."/>
            <person name="Ding S."/>
            <person name="Wang X."/>
            <person name="Zhu J."/>
            <person name="Ruan X."/>
            <person name="Zhao L."/>
            <person name="Wei J."/>
            <person name="Que T."/>
            <person name="Du C."/>
            <person name="Cheng J."/>
            <person name="Dai P."/>
            <person name="Han X."/>
            <person name="Huang E."/>
            <person name="Gao Y."/>
            <person name="Liu J."/>
            <person name="Shao H."/>
            <person name="Ye R."/>
            <person name="Li L."/>
            <person name="Wei W."/>
            <person name="Wang X."/>
            <person name="Wang C."/>
            <person name="Huo Q."/>
            <person name="Li W."/>
            <person name="Guo W."/>
            <person name="Chen H."/>
            <person name="Chen S."/>
            <person name="Zhou L."/>
            <person name="Zhou L."/>
            <person name="Ni X."/>
            <person name="Tian J."/>
            <person name="Zhou Y."/>
            <person name="Sheng Y."/>
            <person name="Liu T."/>
            <person name="Pan Y."/>
            <person name="Xia L."/>
            <person name="Li J."/>
            <person name="Zhao F."/>
            <person name="Cao W."/>
        </authorList>
    </citation>
    <scope>NUCLEOTIDE SEQUENCE</scope>
    <source>
        <strain evidence="2">Rmic-2018</strain>
        <tissue evidence="2">Larvae</tissue>
    </source>
</reference>
<dbReference type="Proteomes" id="UP000821866">
    <property type="component" value="Unassembled WGS sequence"/>
</dbReference>
<dbReference type="EMBL" id="JABSTU010005615">
    <property type="protein sequence ID" value="KAH7942596.1"/>
    <property type="molecule type" value="Genomic_DNA"/>
</dbReference>